<dbReference type="SUPFAM" id="SSF51126">
    <property type="entry name" value="Pectin lyase-like"/>
    <property type="match status" value="1"/>
</dbReference>
<name>A0ABY5ZI15_9BACT</name>
<dbReference type="EMBL" id="CP092109">
    <property type="protein sequence ID" value="UWZ78233.1"/>
    <property type="molecule type" value="Genomic_DNA"/>
</dbReference>
<dbReference type="Proteomes" id="UP001060414">
    <property type="component" value="Chromosome"/>
</dbReference>
<dbReference type="Pfam" id="PF05860">
    <property type="entry name" value="TPS"/>
    <property type="match status" value="1"/>
</dbReference>
<dbReference type="InterPro" id="IPR011050">
    <property type="entry name" value="Pectin_lyase_fold/virulence"/>
</dbReference>
<protein>
    <submittedName>
        <fullName evidence="6">Filamentous hemagglutinin N-terminal domain-containing protein</fullName>
    </submittedName>
</protein>
<organism evidence="6 7">
    <name type="scientific">Geoalkalibacter halelectricus</name>
    <dbReference type="NCBI Taxonomy" id="2847045"/>
    <lineage>
        <taxon>Bacteria</taxon>
        <taxon>Pseudomonadati</taxon>
        <taxon>Thermodesulfobacteriota</taxon>
        <taxon>Desulfuromonadia</taxon>
        <taxon>Desulfuromonadales</taxon>
        <taxon>Geoalkalibacteraceae</taxon>
        <taxon>Geoalkalibacter</taxon>
    </lineage>
</organism>
<keyword evidence="4" id="KW-1133">Transmembrane helix</keyword>
<feature type="domain" description="Filamentous haemagglutinin FhaB/tRNA nuclease CdiA-like TPS" evidence="5">
    <location>
        <begin position="56"/>
        <end position="168"/>
    </location>
</feature>
<reference evidence="6" key="1">
    <citation type="journal article" date="2022" name="Environ. Microbiol.">
        <title>Geoalkalibacter halelectricus SAP #1 sp. nov. possessing extracellular electron transfer and mineral#reducing capabilities from a haloalkaline environment.</title>
        <authorList>
            <person name="Yadav S."/>
            <person name="Singh R."/>
            <person name="Sundharam S.S."/>
            <person name="Chaudhary S."/>
            <person name="Krishnamurthi S."/>
            <person name="Patil S.A."/>
        </authorList>
    </citation>
    <scope>NUCLEOTIDE SEQUENCE</scope>
    <source>
        <strain evidence="6">SAP-1</strain>
    </source>
</reference>
<sequence length="2619" mass="268025">MNKIFRLIWSDALGSLVAVAEIVTSRGRGAGKPRRLLLPAMALVLSVWILAGTAIASNLPTGGNIVAGSGSIATSGNTLTVTQETQRMAADWTSFSIGSNNTVNFHQPSSSAVALNRVTGGDASVIQGALNANGQVFLVNPNGVLFSSGAQVNVGGLVASTLNISNDDFMAGNYRFAGNSSNAIVNQGNITAHNGGTIALIAARIDNSGTLTAHGGNVLMGAGSKVTLDLGGPVKIEVEEAAIDALIEQGGAIRADGGLVYLTARAAGELTSTVINHTGITQAQTLATGENGEIYLMGDMDNGRIEVAGTLDASAPHGGDGGFVETSAARVQIKDGLQVTTTAPLGKTGEWLIDPNDYTIAASGGDITGEQLSTNLATTSVTIQSVDGANASGNGDIFVNDSITWNSNTLTLNAQRNIEINHELFGSGTAGLALEYGQGAVAAGNTANYYVNAPVNLASTGSFSTKLGSNGVTHDYTIITDLGSQGSTTGTDLQGIKGNLSGRYVLGADIDASATVDWNDGEGFAPLGDSWNNSFKGSFDGLGHEVADLTINRPGTDYVGLFGFVDSGGTVENVGVTDAAITGRMNVGGLIGRVDNGSVTNSYATGVTGEVTGNNYVGGLIGYSYQSSVTNSYATGATRVVTGSNYVGGLIGRVDNGSVTNSYATGKVTSSRDYVGGLIGGVNSGNVTNSYATGDVTGNNWHTGGLIGHVDNGSVTNSYASGTVTSVTSSSRNVGGLIGYSYQSNVTNSYAAGAVLGTNRVGGLIGFSFESSVINSFWNMHTSGTTDSAGGEGKTTTEMHTLSTFSAWQGGDSPWSFTAGGSSVEGYEVVLPYLTNVTREEDRQLSTLFTGGTGVEETPYTITDWNQLQNINAVVGENFSFQLSNNLEADTAGYAQQVKDGAVLANDGKGWKSIGDNGTPFAGTFDGDGFTISNLTINRPSENYVGLFGAAESANLLDLALHNVEVIGNRRVGGLIASAENTTIDRVVTTGSVISTNTGHSIVGGLVGETLGNTALKNSWFGGDVTASSRNVGGLVGLVAGASVIENSYATGNVKISEQSNHGAIGGLVGSVDAAATGRIENSYATSSVVATNTNSNIMNVGVGGLVGQIRGSETGFSIINSYAVGPVGSYNGTMTNVGGLVGVNNTPQAITNSFWDMHTSGITTSAGGEGKTTTEMHTLSTFSAWQGGDSPWTFTAGGSSVEGYETVLPYLTHVTRVEDREVSNLFAGGWGNGETPYTITDWNQLQNINAVVGENFSFKLSNNLNNSTEGYALQVKEGGVLANDGKGWAPIGPDFSTPFTGTFDGDGHSIDGLSISRPNQDYVGLFGAAINANIQDVSLTSLDITGQESVGGLAGFTRASDISRVSTAGSIIGSLSVGGLVGYDNSTVRLSYSSADVDGANHIGGLIGKKDPGNLENSYATGSVTATGNNIGGLVGFLYAATIENSYSTTAITAAETSERVGGLVGHNSGTITNSFWDTQASGITTSAGGEGKTTMGMQVPSTFSAWQGEGSPWTFSAGSGAEGYEVGLPYLTNVTREEDRPHSRPIFAGGWGGLTEGENGVVDADGTPYTITDWNHLQNINAVAAENYSFKLLNNLSTSTEGYALQVKDDGVLANDGKGWAPIGSWSNPAAFTGTFDGNNKTISGLIINRPNEEDIGLFGTAVDATISNLTLSDVDILGGYSVGSVVGLAGNTHLENINVTDGAVAGTYDVGGLVGVMTESLRTIVDSHANVSVSGNTVVGGLVGDLWGSSIINSSASGSVNGTYGAVGGLVGEARSGAQIIGSHATGNVNDFDEQGEGNGSNKNNVGGLVGFADGDVHIENSYATGNVVGENFVGGLVGRMESSIKTIQGSYATGNVTGNEYVGGLVGLLEDSTISESYATGDVTGVLGVGGLAGFLEFSAIYKSHATGNITGNVAVGGLAGQIVVSTVEQSFYGPGTVAGNLGVGGLVGAAGFNSTITDSYAQATIVEADREGIPDYLEFETDFAIGGLVGWLMESSVSNSYAVGQISTAGDAQYVGGLIGFNTDEYENPLPTNDNITNSFWDAQVSGITTSAGGKGKTTAEMQILSTFNQAGWDIERDPNLANIYPILSYSDDGNGGYTATWVVGKHLLNFTLSDVAAGVYNGQSWFLGDFWTSSEDIFGATGKDFVRGDDFIFVHNNQTVTGFTNAAGYQGITVSVLNEDYGIADAGNTEGIFRITPRSITVTADDQTKVYGNADPALTYTINSGSLVGNDSLGALIRAPGENVGSYVIDASVLENGNYLITANNGALSITQRPISVTADDQTKVYGNADPALTYTINSGSLVGNDSLGTLIRAPGENVGSYVIDASVLENGNYLITANNGALTITQRPISVTADDQTKVYGNADPALTYTINSGSLVGNDSLGALIRAPGENVGSYVIDASALENGNYLITAHDGMLTITARPITVVADNKSKVYGQDDPELSWQVTEGNLVGDDTLNGTLTRAEGEDVGSYTIDASALANGNYLITAHNGTLTITPVTNEKQRGAQAAAQNLVTQVVSDITGGTATPSGAPIALTTPLQTSASGAGVTSGGFSGGLKFVDADSEALADGTGIEPVASGPRPGRDSSGFMNVFVVSGGVNYALGRDTTRETH</sequence>
<dbReference type="InterPro" id="IPR024973">
    <property type="entry name" value="ESPR"/>
</dbReference>
<evidence type="ECO:0000313" key="7">
    <source>
        <dbReference type="Proteomes" id="UP001060414"/>
    </source>
</evidence>
<evidence type="ECO:0000256" key="3">
    <source>
        <dbReference type="ARBA" id="ARBA00022729"/>
    </source>
</evidence>
<dbReference type="SMART" id="SM00912">
    <property type="entry name" value="Haemagg_act"/>
    <property type="match status" value="1"/>
</dbReference>
<dbReference type="RefSeq" id="WP_260746582.1">
    <property type="nucleotide sequence ID" value="NZ_CP092109.1"/>
</dbReference>
<dbReference type="Gene3D" id="2.160.20.10">
    <property type="entry name" value="Single-stranded right-handed beta-helix, Pectin lyase-like"/>
    <property type="match status" value="1"/>
</dbReference>
<dbReference type="InterPro" id="IPR012334">
    <property type="entry name" value="Pectin_lyas_fold"/>
</dbReference>
<keyword evidence="4" id="KW-0812">Transmembrane</keyword>
<keyword evidence="7" id="KW-1185">Reference proteome</keyword>
<evidence type="ECO:0000256" key="1">
    <source>
        <dbReference type="ARBA" id="ARBA00004613"/>
    </source>
</evidence>
<comment type="subcellular location">
    <subcellularLocation>
        <location evidence="1">Secreted</location>
    </subcellularLocation>
</comment>
<dbReference type="Pfam" id="PF13018">
    <property type="entry name" value="ESPR"/>
    <property type="match status" value="1"/>
</dbReference>
<dbReference type="Pfam" id="PF18676">
    <property type="entry name" value="MBG_2"/>
    <property type="match status" value="4"/>
</dbReference>
<evidence type="ECO:0000256" key="4">
    <source>
        <dbReference type="SAM" id="Phobius"/>
    </source>
</evidence>
<dbReference type="InterPro" id="IPR008638">
    <property type="entry name" value="FhaB/CdiA-like_TPS"/>
</dbReference>
<dbReference type="PANTHER" id="PTHR12338">
    <property type="entry name" value="AUTOTRANSPORTER"/>
    <property type="match status" value="1"/>
</dbReference>
<dbReference type="Gene3D" id="2.160.20.110">
    <property type="match status" value="5"/>
</dbReference>
<dbReference type="InterPro" id="IPR041286">
    <property type="entry name" value="MBG_2"/>
</dbReference>
<dbReference type="Pfam" id="PF07581">
    <property type="entry name" value="Glug"/>
    <property type="match status" value="9"/>
</dbReference>
<keyword evidence="2" id="KW-0964">Secreted</keyword>
<accession>A0ABY5ZI15</accession>
<keyword evidence="3" id="KW-0732">Signal</keyword>
<keyword evidence="4" id="KW-0472">Membrane</keyword>
<dbReference type="InterPro" id="IPR011493">
    <property type="entry name" value="GLUG"/>
</dbReference>
<proteinExistence type="predicted"/>
<gene>
    <name evidence="6" type="ORF">L9S41_11040</name>
</gene>
<feature type="transmembrane region" description="Helical" evidence="4">
    <location>
        <begin position="36"/>
        <end position="56"/>
    </location>
</feature>
<evidence type="ECO:0000256" key="2">
    <source>
        <dbReference type="ARBA" id="ARBA00022525"/>
    </source>
</evidence>
<dbReference type="NCBIfam" id="TIGR01901">
    <property type="entry name" value="adhes_NPXG"/>
    <property type="match status" value="1"/>
</dbReference>
<dbReference type="InterPro" id="IPR050909">
    <property type="entry name" value="Bact_Autotransporter_VF"/>
</dbReference>
<dbReference type="PANTHER" id="PTHR12338:SF8">
    <property type="entry name" value="HEME_HEMOPEXIN-BINDING PROTEIN"/>
    <property type="match status" value="1"/>
</dbReference>
<evidence type="ECO:0000313" key="6">
    <source>
        <dbReference type="EMBL" id="UWZ78233.1"/>
    </source>
</evidence>
<evidence type="ECO:0000259" key="5">
    <source>
        <dbReference type="SMART" id="SM00912"/>
    </source>
</evidence>